<dbReference type="Proteomes" id="UP000007967">
    <property type="component" value="Chromosome"/>
</dbReference>
<comment type="similarity">
    <text evidence="2">Belongs to the bacterial sugar transferase family.</text>
</comment>
<evidence type="ECO:0000256" key="5">
    <source>
        <dbReference type="ARBA" id="ARBA00022989"/>
    </source>
</evidence>
<dbReference type="Pfam" id="PF02397">
    <property type="entry name" value="Bac_transf"/>
    <property type="match status" value="1"/>
</dbReference>
<evidence type="ECO:0000256" key="7">
    <source>
        <dbReference type="SAM" id="MobiDB-lite"/>
    </source>
</evidence>
<feature type="transmembrane region" description="Helical" evidence="8">
    <location>
        <begin position="339"/>
        <end position="359"/>
    </location>
</feature>
<evidence type="ECO:0000256" key="4">
    <source>
        <dbReference type="ARBA" id="ARBA00022692"/>
    </source>
</evidence>
<evidence type="ECO:0000256" key="6">
    <source>
        <dbReference type="ARBA" id="ARBA00023136"/>
    </source>
</evidence>
<sequence length="526" mass="56919">MSGAKRVPASPHDVSPPEDPAVGTPARTPTALRLPAADPVAGDLDLGPLWVVPHEVPAIVPRPSRSTEPRWVAVYRFAALGGDLLAAVIGVSVALLTRFGYHVGSGYLVISSLLPLAWVIGVALAKGYDARYFAAGPEELRSLLRAGVGLTAAIAIASYATRSEIARGFVVLAIPVTVLAALVLRYALRKDLHRHRLRGRCMHRVLVVGRAGPAATLCEHLESRRSDGFRVVATCRPRGDVRSGVTDELDASDILAAVDRHAVDVVAVATDPELAGQSLRRLSWALEQRGVELIVSPGIIEVAGPRISVRPVAGLSLLHLERPAVSGGPHLLKAVFDRVLAAGLIMVLSPLFIGLTLAVKLSSPGPVLFRQQRVGRAGAEFTMLKFRSMYADAEQRLGDLYALSDGNGVAFKMRDDPRMTPLGRWIRRFSLDELPQLFNVLRGEMSLVGPRPPLAEEVALYAADDSRRMLVKPGMTGLWQVSGRSDLSWDESVRLDLRYVDNWSMTLDLLILWKTLRAVIYGSGAY</sequence>
<feature type="transmembrane region" description="Helical" evidence="8">
    <location>
        <begin position="107"/>
        <end position="128"/>
    </location>
</feature>
<evidence type="ECO:0000256" key="8">
    <source>
        <dbReference type="SAM" id="Phobius"/>
    </source>
</evidence>
<evidence type="ECO:0000259" key="9">
    <source>
        <dbReference type="Pfam" id="PF02397"/>
    </source>
</evidence>
<dbReference type="eggNOG" id="COG1086">
    <property type="taxonomic scope" value="Bacteria"/>
</dbReference>
<keyword evidence="5 8" id="KW-1133">Transmembrane helix</keyword>
<dbReference type="EC" id="2.7.8.6" evidence="10"/>
<dbReference type="KEGG" id="kfl:Kfla_2741"/>
<reference evidence="10 11" key="2">
    <citation type="journal article" date="2010" name="Stand. Genomic Sci.">
        <title>Complete genome sequence of Kribbella flavida type strain (IFO 14399).</title>
        <authorList>
            <person name="Pukall R."/>
            <person name="Lapidus A."/>
            <person name="Glavina Del Rio T."/>
            <person name="Copeland A."/>
            <person name="Tice H."/>
            <person name="Cheng J.-F."/>
            <person name="Lucas S."/>
            <person name="Chen F."/>
            <person name="Nolan M."/>
            <person name="LaButti K."/>
            <person name="Pati A."/>
            <person name="Ivanova N."/>
            <person name="Mavrommatis K."/>
            <person name="Mikhailova N."/>
            <person name="Pitluck S."/>
            <person name="Bruce D."/>
            <person name="Goodwin L."/>
            <person name="Land M."/>
            <person name="Hauser L."/>
            <person name="Chang Y.-J."/>
            <person name="Jeffries C.D."/>
            <person name="Chen A."/>
            <person name="Palaniappan K."/>
            <person name="Chain P."/>
            <person name="Rohde M."/>
            <person name="Goeker M."/>
            <person name="Bristow J."/>
            <person name="Eisen J.A."/>
            <person name="Markowitz V."/>
            <person name="Hugenholtz P."/>
            <person name="Kyrpides N.C."/>
            <person name="Klenk H.-P."/>
            <person name="Brettin T."/>
        </authorList>
    </citation>
    <scope>NUCLEOTIDE SEQUENCE [LARGE SCALE GENOMIC DNA]</scope>
    <source>
        <strain evidence="11">DSM 17836 / JCM 10339 / NBRC 14399</strain>
    </source>
</reference>
<feature type="domain" description="Bacterial sugar transferase" evidence="9">
    <location>
        <begin position="333"/>
        <end position="520"/>
    </location>
</feature>
<feature type="transmembrane region" description="Helical" evidence="8">
    <location>
        <begin position="165"/>
        <end position="188"/>
    </location>
</feature>
<dbReference type="AlphaFoldDB" id="D2PZ12"/>
<keyword evidence="3 10" id="KW-0808">Transferase</keyword>
<dbReference type="InterPro" id="IPR017475">
    <property type="entry name" value="EPS_sugar_tfrase"/>
</dbReference>
<dbReference type="NCBIfam" id="TIGR03025">
    <property type="entry name" value="EPS_sugtrans"/>
    <property type="match status" value="1"/>
</dbReference>
<feature type="transmembrane region" description="Helical" evidence="8">
    <location>
        <begin position="140"/>
        <end position="159"/>
    </location>
</feature>
<evidence type="ECO:0000313" key="10">
    <source>
        <dbReference type="EMBL" id="ADB31806.1"/>
    </source>
</evidence>
<gene>
    <name evidence="10" type="ordered locus">Kfla_2741</name>
</gene>
<dbReference type="GO" id="GO:0047360">
    <property type="term" value="F:undecaprenyl-phosphate galactose phosphotransferase activity"/>
    <property type="evidence" value="ECO:0007669"/>
    <property type="project" value="UniProtKB-EC"/>
</dbReference>
<organism evidence="10 11">
    <name type="scientific">Kribbella flavida (strain DSM 17836 / JCM 10339 / NBRC 14399)</name>
    <dbReference type="NCBI Taxonomy" id="479435"/>
    <lineage>
        <taxon>Bacteria</taxon>
        <taxon>Bacillati</taxon>
        <taxon>Actinomycetota</taxon>
        <taxon>Actinomycetes</taxon>
        <taxon>Propionibacteriales</taxon>
        <taxon>Kribbellaceae</taxon>
        <taxon>Kribbella</taxon>
    </lineage>
</organism>
<proteinExistence type="inferred from homology"/>
<dbReference type="eggNOG" id="COG2148">
    <property type="taxonomic scope" value="Bacteria"/>
</dbReference>
<keyword evidence="6 8" id="KW-0472">Membrane</keyword>
<feature type="region of interest" description="Disordered" evidence="7">
    <location>
        <begin position="1"/>
        <end position="28"/>
    </location>
</feature>
<dbReference type="Pfam" id="PF13727">
    <property type="entry name" value="CoA_binding_3"/>
    <property type="match status" value="1"/>
</dbReference>
<dbReference type="PANTHER" id="PTHR30576">
    <property type="entry name" value="COLANIC BIOSYNTHESIS UDP-GLUCOSE LIPID CARRIER TRANSFERASE"/>
    <property type="match status" value="1"/>
</dbReference>
<keyword evidence="4 8" id="KW-0812">Transmembrane</keyword>
<evidence type="ECO:0000256" key="3">
    <source>
        <dbReference type="ARBA" id="ARBA00022679"/>
    </source>
</evidence>
<comment type="subcellular location">
    <subcellularLocation>
        <location evidence="1">Membrane</location>
        <topology evidence="1">Multi-pass membrane protein</topology>
    </subcellularLocation>
</comment>
<dbReference type="PANTHER" id="PTHR30576:SF10">
    <property type="entry name" value="SLL5057 PROTEIN"/>
    <property type="match status" value="1"/>
</dbReference>
<reference evidence="11" key="1">
    <citation type="submission" date="2009-09" db="EMBL/GenBank/DDBJ databases">
        <title>The complete genome of Kribbella flavida DSM 17836.</title>
        <authorList>
            <consortium name="US DOE Joint Genome Institute (JGI-PGF)"/>
            <person name="Lucas S."/>
            <person name="Copeland A."/>
            <person name="Lapidus A."/>
            <person name="Glavina del Rio T."/>
            <person name="Dalin E."/>
            <person name="Tice H."/>
            <person name="Bruce D."/>
            <person name="Goodwin L."/>
            <person name="Pitluck S."/>
            <person name="Kyrpides N."/>
            <person name="Mavromatis K."/>
            <person name="Ivanova N."/>
            <person name="Saunders E."/>
            <person name="Brettin T."/>
            <person name="Detter J.C."/>
            <person name="Han C."/>
            <person name="Larimer F."/>
            <person name="Land M."/>
            <person name="Hauser L."/>
            <person name="Markowitz V."/>
            <person name="Cheng J.-F."/>
            <person name="Hugenholtz P."/>
            <person name="Woyke T."/>
            <person name="Wu D."/>
            <person name="Pukall R."/>
            <person name="Klenk H.-P."/>
            <person name="Eisen J.A."/>
        </authorList>
    </citation>
    <scope>NUCLEOTIDE SEQUENCE [LARGE SCALE GENOMIC DNA]</scope>
    <source>
        <strain evidence="11">DSM 17836 / JCM 10339 / NBRC 14399</strain>
    </source>
</reference>
<evidence type="ECO:0000256" key="1">
    <source>
        <dbReference type="ARBA" id="ARBA00004141"/>
    </source>
</evidence>
<dbReference type="GO" id="GO:0016020">
    <property type="term" value="C:membrane"/>
    <property type="evidence" value="ECO:0007669"/>
    <property type="project" value="UniProtKB-SubCell"/>
</dbReference>
<evidence type="ECO:0000256" key="2">
    <source>
        <dbReference type="ARBA" id="ARBA00006464"/>
    </source>
</evidence>
<accession>D2PZ12</accession>
<dbReference type="EMBL" id="CP001736">
    <property type="protein sequence ID" value="ADB31806.1"/>
    <property type="molecule type" value="Genomic_DNA"/>
</dbReference>
<dbReference type="InterPro" id="IPR003362">
    <property type="entry name" value="Bact_transf"/>
</dbReference>
<dbReference type="STRING" id="479435.Kfla_2741"/>
<keyword evidence="11" id="KW-1185">Reference proteome</keyword>
<dbReference type="HOGENOM" id="CLU_024920_3_3_11"/>
<evidence type="ECO:0000313" key="11">
    <source>
        <dbReference type="Proteomes" id="UP000007967"/>
    </source>
</evidence>
<protein>
    <submittedName>
        <fullName evidence="10">Exopolysaccharide biosynthesis polyprenyl glycosylphosphotransferase</fullName>
        <ecNumber evidence="10">2.7.8.6</ecNumber>
    </submittedName>
</protein>
<feature type="transmembrane region" description="Helical" evidence="8">
    <location>
        <begin position="73"/>
        <end position="95"/>
    </location>
</feature>
<name>D2PZ12_KRIFD</name>